<dbReference type="AlphaFoldDB" id="F3QRQ5"/>
<name>F3QRQ5_9BACT</name>
<accession>F3QRQ5</accession>
<dbReference type="HOGENOM" id="CLU_3064442_0_0_10"/>
<keyword evidence="2" id="KW-1185">Reference proteome</keyword>
<organism evidence="1 2">
    <name type="scientific">Paraprevotella xylaniphila YIT 11841</name>
    <dbReference type="NCBI Taxonomy" id="762982"/>
    <lineage>
        <taxon>Bacteria</taxon>
        <taxon>Pseudomonadati</taxon>
        <taxon>Bacteroidota</taxon>
        <taxon>Bacteroidia</taxon>
        <taxon>Bacteroidales</taxon>
        <taxon>Prevotellaceae</taxon>
        <taxon>Paraprevotella</taxon>
    </lineage>
</organism>
<dbReference type="EMBL" id="AFBR01000022">
    <property type="protein sequence ID" value="EGG55993.1"/>
    <property type="molecule type" value="Genomic_DNA"/>
</dbReference>
<gene>
    <name evidence="1" type="ORF">HMPREF9442_00859</name>
</gene>
<comment type="caution">
    <text evidence="1">The sequence shown here is derived from an EMBL/GenBank/DDBJ whole genome shotgun (WGS) entry which is preliminary data.</text>
</comment>
<dbReference type="Proteomes" id="UP000005546">
    <property type="component" value="Unassembled WGS sequence"/>
</dbReference>
<proteinExistence type="predicted"/>
<evidence type="ECO:0000313" key="2">
    <source>
        <dbReference type="Proteomes" id="UP000005546"/>
    </source>
</evidence>
<evidence type="ECO:0000313" key="1">
    <source>
        <dbReference type="EMBL" id="EGG55993.1"/>
    </source>
</evidence>
<sequence length="53" mass="5927">MEAGISIPLALALSSVHSRTKNRLEHIGESFDGCFYSVFPTPWGISHNTFYKI</sequence>
<reference evidence="1 2" key="1">
    <citation type="submission" date="2011-02" db="EMBL/GenBank/DDBJ databases">
        <authorList>
            <person name="Weinstock G."/>
            <person name="Sodergren E."/>
            <person name="Clifton S."/>
            <person name="Fulton L."/>
            <person name="Fulton B."/>
            <person name="Courtney L."/>
            <person name="Fronick C."/>
            <person name="Harrison M."/>
            <person name="Strong C."/>
            <person name="Farmer C."/>
            <person name="Delahaunty K."/>
            <person name="Markovic C."/>
            <person name="Hall O."/>
            <person name="Minx P."/>
            <person name="Tomlinson C."/>
            <person name="Mitreva M."/>
            <person name="Hou S."/>
            <person name="Chen J."/>
            <person name="Wollam A."/>
            <person name="Pepin K.H."/>
            <person name="Johnson M."/>
            <person name="Bhonagiri V."/>
            <person name="Zhang X."/>
            <person name="Suruliraj S."/>
            <person name="Warren W."/>
            <person name="Chinwalla A."/>
            <person name="Mardis E.R."/>
            <person name="Wilson R.K."/>
        </authorList>
    </citation>
    <scope>NUCLEOTIDE SEQUENCE [LARGE SCALE GENOMIC DNA]</scope>
    <source>
        <strain evidence="1 2">YIT 11841</strain>
    </source>
</reference>
<dbReference type="STRING" id="762982.HMPREF9442_00859"/>
<protein>
    <submittedName>
        <fullName evidence="1">Uncharacterized protein</fullName>
    </submittedName>
</protein>